<dbReference type="GeneID" id="40079418"/>
<sequence>MNEAWVVSHTDSHGNKRCKHVEGNVITHWIKRPGGEWSKSALDVYGLPGPLDVDLSKVRWNT</sequence>
<reference evidence="1 2" key="1">
    <citation type="submission" date="2015-11" db="EMBL/GenBank/DDBJ databases">
        <authorList>
            <person name="Schneider V.M."/>
            <person name="Bradley K.W."/>
            <person name="Asai D.J."/>
            <person name="Bowman C.A."/>
            <person name="Russell D.A."/>
            <person name="Pope W.H."/>
            <person name="Jacobs-Sera D."/>
            <person name="Hendrix R.W."/>
            <person name="Hatfull G.F."/>
        </authorList>
    </citation>
    <scope>NUCLEOTIDE SEQUENCE [LARGE SCALE GENOMIC DNA]</scope>
</reference>
<gene>
    <name evidence="1" type="primary">76</name>
    <name evidence="1" type="ORF">GORDON_76</name>
</gene>
<proteinExistence type="predicted"/>
<dbReference type="KEGG" id="vg:40079418"/>
<accession>A0A0U4JR67</accession>
<name>A0A0U4JR67_9CAUD</name>
<evidence type="ECO:0000313" key="2">
    <source>
        <dbReference type="Proteomes" id="UP000226177"/>
    </source>
</evidence>
<protein>
    <submittedName>
        <fullName evidence="1">Uncharacterized protein</fullName>
    </submittedName>
</protein>
<organism evidence="1 2">
    <name type="scientific">Arthrobacter phage Gordon</name>
    <dbReference type="NCBI Taxonomy" id="1772298"/>
    <lineage>
        <taxon>Viruses</taxon>
        <taxon>Duplodnaviria</taxon>
        <taxon>Heunggongvirae</taxon>
        <taxon>Uroviricota</taxon>
        <taxon>Caudoviricetes</taxon>
        <taxon>Gordonvirus</taxon>
        <taxon>Gordonvirus gordon</taxon>
    </lineage>
</organism>
<dbReference type="Proteomes" id="UP000226177">
    <property type="component" value="Segment"/>
</dbReference>
<keyword evidence="2" id="KW-1185">Reference proteome</keyword>
<dbReference type="EMBL" id="KU160646">
    <property type="protein sequence ID" value="ALY09051.1"/>
    <property type="molecule type" value="Genomic_DNA"/>
</dbReference>
<evidence type="ECO:0000313" key="1">
    <source>
        <dbReference type="EMBL" id="ALY09051.1"/>
    </source>
</evidence>
<dbReference type="RefSeq" id="YP_009603537.1">
    <property type="nucleotide sequence ID" value="NC_041952.1"/>
</dbReference>